<protein>
    <recommendedName>
        <fullName evidence="2">YqaJ viral recombinase domain-containing protein</fullName>
    </recommendedName>
</protein>
<dbReference type="SUPFAM" id="SSF52980">
    <property type="entry name" value="Restriction endonuclease-like"/>
    <property type="match status" value="1"/>
</dbReference>
<proteinExistence type="predicted"/>
<reference evidence="3" key="1">
    <citation type="journal article" date="2020" name="Nature">
        <title>Giant virus diversity and host interactions through global metagenomics.</title>
        <authorList>
            <person name="Schulz F."/>
            <person name="Roux S."/>
            <person name="Paez-Espino D."/>
            <person name="Jungbluth S."/>
            <person name="Walsh D.A."/>
            <person name="Denef V.J."/>
            <person name="McMahon K.D."/>
            <person name="Konstantinidis K.T."/>
            <person name="Eloe-Fadrosh E.A."/>
            <person name="Kyrpides N.C."/>
            <person name="Woyke T."/>
        </authorList>
    </citation>
    <scope>NUCLEOTIDE SEQUENCE</scope>
    <source>
        <strain evidence="3">GVMAG-M-3300024261-8</strain>
    </source>
</reference>
<name>A0A6C0IUE9_9ZZZZ</name>
<dbReference type="InterPro" id="IPR051703">
    <property type="entry name" value="NF-kappa-B_Signaling_Reg"/>
</dbReference>
<dbReference type="AlphaFoldDB" id="A0A6C0IUE9"/>
<feature type="domain" description="YqaJ viral recombinase" evidence="2">
    <location>
        <begin position="172"/>
        <end position="309"/>
    </location>
</feature>
<evidence type="ECO:0000256" key="1">
    <source>
        <dbReference type="SAM" id="MobiDB-lite"/>
    </source>
</evidence>
<dbReference type="InterPro" id="IPR019080">
    <property type="entry name" value="YqaJ_viral_recombinase"/>
</dbReference>
<dbReference type="InterPro" id="IPR011335">
    <property type="entry name" value="Restrct_endonuc-II-like"/>
</dbReference>
<feature type="region of interest" description="Disordered" evidence="1">
    <location>
        <begin position="1"/>
        <end position="21"/>
    </location>
</feature>
<organism evidence="3">
    <name type="scientific">viral metagenome</name>
    <dbReference type="NCBI Taxonomy" id="1070528"/>
    <lineage>
        <taxon>unclassified sequences</taxon>
        <taxon>metagenomes</taxon>
        <taxon>organismal metagenomes</taxon>
    </lineage>
</organism>
<feature type="compositionally biased region" description="Low complexity" evidence="1">
    <location>
        <begin position="9"/>
        <end position="18"/>
    </location>
</feature>
<dbReference type="PANTHER" id="PTHR46609:SF6">
    <property type="entry name" value="EXONUCLEASE, PHAGE-TYPE_RECB, C-TERMINAL DOMAIN-CONTAINING PROTEIN-RELATED"/>
    <property type="match status" value="1"/>
</dbReference>
<dbReference type="CDD" id="cd22343">
    <property type="entry name" value="PDDEXK_lambda_exonuclease-like"/>
    <property type="match status" value="1"/>
</dbReference>
<dbReference type="PANTHER" id="PTHR46609">
    <property type="entry name" value="EXONUCLEASE, PHAGE-TYPE/RECB, C-TERMINAL DOMAIN-CONTAINING PROTEIN"/>
    <property type="match status" value="1"/>
</dbReference>
<accession>A0A6C0IUE9</accession>
<sequence>MSSPPNMTNNDNNDNNDNADNKINIQFNADIRNWFDSDVPKTEALNWFDRFSNDDQVELTTTVCECVDEYIKEHAEDMQSSAFAVDICSEITDLMMDTWKEGDICDDDDYDDVRDLVEQTYENYSDYMKIPNYCDSYNVYKLDELTYDDKLQLLRKITGLQSQSQPSQKTVEWYEFRHNLLSASNIWKAFGTQAQVNSLIYEKCKPIKEIIRDYSCVSMSNSLQWGIKYESVTMMIYEDMYQTKVGEFGCLQHKEHKFIGASPDGINVEHTNARFGHMVEIKNIVNREITGIPKKEYWIQTQMQMEVCELDKCDFVETRFKEYESDVAFYEDNTHEYKGVMLQFMNTQMADGFPVYTYMPLSHDLTKESIQEWIDDQKKTQSKEDNVLTNIIYWYLDEYSCVIIERNRKWYEAVLPKIKEVWETILKERVDGYDHRAPKKRSPSIVVDTETGESQVLNENGEPTKRVCLVKLENIEDFDK</sequence>
<evidence type="ECO:0000313" key="3">
    <source>
        <dbReference type="EMBL" id="QHT95447.1"/>
    </source>
</evidence>
<dbReference type="EMBL" id="MN740240">
    <property type="protein sequence ID" value="QHT95447.1"/>
    <property type="molecule type" value="Genomic_DNA"/>
</dbReference>
<dbReference type="InterPro" id="IPR011604">
    <property type="entry name" value="PDDEXK-like_dom_sf"/>
</dbReference>
<dbReference type="Pfam" id="PF09588">
    <property type="entry name" value="YqaJ"/>
    <property type="match status" value="1"/>
</dbReference>
<evidence type="ECO:0000259" key="2">
    <source>
        <dbReference type="Pfam" id="PF09588"/>
    </source>
</evidence>
<dbReference type="Gene3D" id="3.90.320.10">
    <property type="match status" value="1"/>
</dbReference>